<name>A0AAD3MFG0_LATJO</name>
<proteinExistence type="predicted"/>
<feature type="region of interest" description="Disordered" evidence="1">
    <location>
        <begin position="1"/>
        <end position="55"/>
    </location>
</feature>
<dbReference type="Proteomes" id="UP001279410">
    <property type="component" value="Unassembled WGS sequence"/>
</dbReference>
<comment type="caution">
    <text evidence="2">The sequence shown here is derived from an EMBL/GenBank/DDBJ whole genome shotgun (WGS) entry which is preliminary data.</text>
</comment>
<reference evidence="2" key="1">
    <citation type="submission" date="2022-08" db="EMBL/GenBank/DDBJ databases">
        <title>Genome sequencing of akame (Lates japonicus).</title>
        <authorList>
            <person name="Hashiguchi Y."/>
            <person name="Takahashi H."/>
        </authorList>
    </citation>
    <scope>NUCLEOTIDE SEQUENCE</scope>
    <source>
        <strain evidence="2">Kochi</strain>
    </source>
</reference>
<feature type="compositionally biased region" description="Basic and acidic residues" evidence="1">
    <location>
        <begin position="17"/>
        <end position="27"/>
    </location>
</feature>
<keyword evidence="3" id="KW-1185">Reference proteome</keyword>
<organism evidence="2 3">
    <name type="scientific">Lates japonicus</name>
    <name type="common">Japanese lates</name>
    <dbReference type="NCBI Taxonomy" id="270547"/>
    <lineage>
        <taxon>Eukaryota</taxon>
        <taxon>Metazoa</taxon>
        <taxon>Chordata</taxon>
        <taxon>Craniata</taxon>
        <taxon>Vertebrata</taxon>
        <taxon>Euteleostomi</taxon>
        <taxon>Actinopterygii</taxon>
        <taxon>Neopterygii</taxon>
        <taxon>Teleostei</taxon>
        <taxon>Neoteleostei</taxon>
        <taxon>Acanthomorphata</taxon>
        <taxon>Carangaria</taxon>
        <taxon>Carangaria incertae sedis</taxon>
        <taxon>Centropomidae</taxon>
        <taxon>Lates</taxon>
    </lineage>
</organism>
<dbReference type="AlphaFoldDB" id="A0AAD3MFG0"/>
<protein>
    <submittedName>
        <fullName evidence="2">Autism susceptibility gene 2 protein-like protein</fullName>
    </submittedName>
</protein>
<dbReference type="EMBL" id="BRZM01000014">
    <property type="protein sequence ID" value="GLD52595.1"/>
    <property type="molecule type" value="Genomic_DNA"/>
</dbReference>
<evidence type="ECO:0000256" key="1">
    <source>
        <dbReference type="SAM" id="MobiDB-lite"/>
    </source>
</evidence>
<feature type="region of interest" description="Disordered" evidence="1">
    <location>
        <begin position="67"/>
        <end position="90"/>
    </location>
</feature>
<accession>A0AAD3MFG0</accession>
<sequence>MQKLREDETAGGGGRLHLREELDETRLHQLHQSPMEGHLPHAPCPTSGAPPTLCPARCQASLTQEDYPLTTTWDPRDYSHPSNPKEVEAG</sequence>
<feature type="compositionally biased region" description="Basic and acidic residues" evidence="1">
    <location>
        <begin position="74"/>
        <end position="90"/>
    </location>
</feature>
<gene>
    <name evidence="2" type="ORF">AKAME5_000547000</name>
</gene>
<evidence type="ECO:0000313" key="2">
    <source>
        <dbReference type="EMBL" id="GLD52595.1"/>
    </source>
</evidence>
<evidence type="ECO:0000313" key="3">
    <source>
        <dbReference type="Proteomes" id="UP001279410"/>
    </source>
</evidence>